<dbReference type="GO" id="GO:0005886">
    <property type="term" value="C:plasma membrane"/>
    <property type="evidence" value="ECO:0007669"/>
    <property type="project" value="UniProtKB-SubCell"/>
</dbReference>
<evidence type="ECO:0000256" key="4">
    <source>
        <dbReference type="ARBA" id="ARBA00022989"/>
    </source>
</evidence>
<evidence type="ECO:0000256" key="3">
    <source>
        <dbReference type="ARBA" id="ARBA00022692"/>
    </source>
</evidence>
<name>A0A9X2S315_9FIRM</name>
<keyword evidence="5 6" id="KW-0472">Membrane</keyword>
<feature type="transmembrane region" description="Helical" evidence="6">
    <location>
        <begin position="117"/>
        <end position="148"/>
    </location>
</feature>
<dbReference type="InterPro" id="IPR003740">
    <property type="entry name" value="YitT"/>
</dbReference>
<feature type="non-terminal residue" evidence="7">
    <location>
        <position position="1"/>
    </location>
</feature>
<evidence type="ECO:0000313" key="7">
    <source>
        <dbReference type="EMBL" id="MCR1824623.1"/>
    </source>
</evidence>
<dbReference type="AlphaFoldDB" id="A0A9X2S315"/>
<dbReference type="InterPro" id="IPR051461">
    <property type="entry name" value="UPF0750_membrane"/>
</dbReference>
<keyword evidence="4 6" id="KW-1133">Transmembrane helix</keyword>
<dbReference type="PANTHER" id="PTHR33545">
    <property type="entry name" value="UPF0750 MEMBRANE PROTEIN YITT-RELATED"/>
    <property type="match status" value="1"/>
</dbReference>
<evidence type="ECO:0000313" key="8">
    <source>
        <dbReference type="Proteomes" id="UP001140817"/>
    </source>
</evidence>
<evidence type="ECO:0000256" key="1">
    <source>
        <dbReference type="ARBA" id="ARBA00004651"/>
    </source>
</evidence>
<keyword evidence="3 6" id="KW-0812">Transmembrane</keyword>
<accession>A0A9X2S315</accession>
<dbReference type="EMBL" id="JANKBY010000356">
    <property type="protein sequence ID" value="MCR1824623.1"/>
    <property type="molecule type" value="Genomic_DNA"/>
</dbReference>
<comment type="subcellular location">
    <subcellularLocation>
        <location evidence="1">Cell membrane</location>
        <topology evidence="1">Multi-pass membrane protein</topology>
    </subcellularLocation>
</comment>
<comment type="caution">
    <text evidence="7">The sequence shown here is derived from an EMBL/GenBank/DDBJ whole genome shotgun (WGS) entry which is preliminary data.</text>
</comment>
<feature type="transmembrane region" description="Helical" evidence="6">
    <location>
        <begin position="20"/>
        <end position="37"/>
    </location>
</feature>
<dbReference type="PANTHER" id="PTHR33545:SF5">
    <property type="entry name" value="UPF0750 MEMBRANE PROTEIN YITT"/>
    <property type="match status" value="1"/>
</dbReference>
<feature type="transmembrane region" description="Helical" evidence="6">
    <location>
        <begin position="92"/>
        <end position="111"/>
    </location>
</feature>
<reference evidence="7" key="1">
    <citation type="submission" date="2022-07" db="EMBL/GenBank/DDBJ databases">
        <title>Enhanced cultured diversity of the mouse gut microbiota enables custom-made synthetic communities.</title>
        <authorList>
            <person name="Afrizal A."/>
        </authorList>
    </citation>
    <scope>NUCLEOTIDE SEQUENCE</scope>
    <source>
        <strain evidence="7">DSM 29186</strain>
    </source>
</reference>
<organism evidence="7 8">
    <name type="scientific">Terrisporobacter muris</name>
    <dbReference type="NCBI Taxonomy" id="2963284"/>
    <lineage>
        <taxon>Bacteria</taxon>
        <taxon>Bacillati</taxon>
        <taxon>Bacillota</taxon>
        <taxon>Clostridia</taxon>
        <taxon>Peptostreptococcales</taxon>
        <taxon>Peptostreptococcaceae</taxon>
        <taxon>Terrisporobacter</taxon>
    </lineage>
</organism>
<dbReference type="RefSeq" id="WP_257560757.1">
    <property type="nucleotide sequence ID" value="NZ_JANKBY010000356.1"/>
</dbReference>
<proteinExistence type="predicted"/>
<keyword evidence="2" id="KW-1003">Cell membrane</keyword>
<evidence type="ECO:0000256" key="2">
    <source>
        <dbReference type="ARBA" id="ARBA00022475"/>
    </source>
</evidence>
<gene>
    <name evidence="7" type="ORF">NSA58_17735</name>
</gene>
<evidence type="ECO:0000256" key="5">
    <source>
        <dbReference type="ARBA" id="ARBA00023136"/>
    </source>
</evidence>
<evidence type="ECO:0000256" key="6">
    <source>
        <dbReference type="SAM" id="Phobius"/>
    </source>
</evidence>
<sequence length="154" mass="17170">IQEKKMDKNTVKKYTKEISIILIGNIFLGIACSKWMVPNEIINGGVTSISMILNKMLSVPLLYLTNGLTLLLLIICYIFLGKDNFSKSIFSSVFYSMSFSLFYSLPFSLHVNVVLDLILAAIFIGIGYYYCSIVNASTVGVDVIALIIHKKIII</sequence>
<keyword evidence="8" id="KW-1185">Reference proteome</keyword>
<protein>
    <submittedName>
        <fullName evidence="7">YitT family protein</fullName>
    </submittedName>
</protein>
<dbReference type="Pfam" id="PF02588">
    <property type="entry name" value="YitT_membrane"/>
    <property type="match status" value="1"/>
</dbReference>
<dbReference type="Proteomes" id="UP001140817">
    <property type="component" value="Unassembled WGS sequence"/>
</dbReference>
<feature type="transmembrane region" description="Helical" evidence="6">
    <location>
        <begin position="57"/>
        <end position="80"/>
    </location>
</feature>